<dbReference type="PROSITE" id="PS51257">
    <property type="entry name" value="PROKAR_LIPOPROTEIN"/>
    <property type="match status" value="1"/>
</dbReference>
<evidence type="ECO:0000313" key="3">
    <source>
        <dbReference type="EMBL" id="HIW07666.1"/>
    </source>
</evidence>
<reference evidence="3" key="2">
    <citation type="submission" date="2021-04" db="EMBL/GenBank/DDBJ databases">
        <authorList>
            <person name="Gilroy R."/>
        </authorList>
    </citation>
    <scope>NUCLEOTIDE SEQUENCE</scope>
    <source>
        <strain evidence="3">CHK160-9182</strain>
    </source>
</reference>
<evidence type="ECO:0000256" key="1">
    <source>
        <dbReference type="SAM" id="MobiDB-lite"/>
    </source>
</evidence>
<accession>A0A9D1TUW4</accession>
<proteinExistence type="predicted"/>
<dbReference type="EMBL" id="DXHP01000218">
    <property type="protein sequence ID" value="HIW07666.1"/>
    <property type="molecule type" value="Genomic_DNA"/>
</dbReference>
<evidence type="ECO:0000313" key="4">
    <source>
        <dbReference type="Proteomes" id="UP000823934"/>
    </source>
</evidence>
<feature type="signal peptide" evidence="2">
    <location>
        <begin position="1"/>
        <end position="29"/>
    </location>
</feature>
<name>A0A9D1TUW4_9GAMM</name>
<feature type="compositionally biased region" description="Low complexity" evidence="1">
    <location>
        <begin position="78"/>
        <end position="92"/>
    </location>
</feature>
<organism evidence="3 4">
    <name type="scientific">Candidatus Ignatzschineria merdigallinarum</name>
    <dbReference type="NCBI Taxonomy" id="2838621"/>
    <lineage>
        <taxon>Bacteria</taxon>
        <taxon>Pseudomonadati</taxon>
        <taxon>Pseudomonadota</taxon>
        <taxon>Gammaproteobacteria</taxon>
        <taxon>Cardiobacteriales</taxon>
        <taxon>Ignatzschineriaceae</taxon>
        <taxon>Ignatzschineria</taxon>
    </lineage>
</organism>
<sequence length="203" mass="22310">MMKLISTKSILTVALLSLLVGCKTVSSNADEKPSEIRQKVATSQAKTVAKVQDERHIEEVPEVLEMIEASKAKESGRSAKSTSSKSRQVSAKSDVVLNVKPQDICNDWQKNRGHANSEWLGKTIAFKGRMTSMSHSDQYSNTGNMVFIDADQSVSLGVVFSSIRETLMFSTGQSIALNGELTEIKRASNNRCLFIVNNAQIKR</sequence>
<dbReference type="AlphaFoldDB" id="A0A9D1TUW4"/>
<keyword evidence="2" id="KW-0732">Signal</keyword>
<dbReference type="Proteomes" id="UP000823934">
    <property type="component" value="Unassembled WGS sequence"/>
</dbReference>
<reference evidence="3" key="1">
    <citation type="journal article" date="2021" name="PeerJ">
        <title>Extensive microbial diversity within the chicken gut microbiome revealed by metagenomics and culture.</title>
        <authorList>
            <person name="Gilroy R."/>
            <person name="Ravi A."/>
            <person name="Getino M."/>
            <person name="Pursley I."/>
            <person name="Horton D.L."/>
            <person name="Alikhan N.F."/>
            <person name="Baker D."/>
            <person name="Gharbi K."/>
            <person name="Hall N."/>
            <person name="Watson M."/>
            <person name="Adriaenssens E.M."/>
            <person name="Foster-Nyarko E."/>
            <person name="Jarju S."/>
            <person name="Secka A."/>
            <person name="Antonio M."/>
            <person name="Oren A."/>
            <person name="Chaudhuri R.R."/>
            <person name="La Ragione R."/>
            <person name="Hildebrand F."/>
            <person name="Pallen M.J."/>
        </authorList>
    </citation>
    <scope>NUCLEOTIDE SEQUENCE</scope>
    <source>
        <strain evidence="3">CHK160-9182</strain>
    </source>
</reference>
<gene>
    <name evidence="3" type="ORF">H9889_10140</name>
</gene>
<protein>
    <recommendedName>
        <fullName evidence="5">Lipoprotein</fullName>
    </recommendedName>
</protein>
<feature type="chain" id="PRO_5039466972" description="Lipoprotein" evidence="2">
    <location>
        <begin position="30"/>
        <end position="203"/>
    </location>
</feature>
<feature type="region of interest" description="Disordered" evidence="1">
    <location>
        <begin position="71"/>
        <end position="92"/>
    </location>
</feature>
<evidence type="ECO:0008006" key="5">
    <source>
        <dbReference type="Google" id="ProtNLM"/>
    </source>
</evidence>
<comment type="caution">
    <text evidence="3">The sequence shown here is derived from an EMBL/GenBank/DDBJ whole genome shotgun (WGS) entry which is preliminary data.</text>
</comment>
<evidence type="ECO:0000256" key="2">
    <source>
        <dbReference type="SAM" id="SignalP"/>
    </source>
</evidence>